<dbReference type="Pfam" id="PF00160">
    <property type="entry name" value="Pro_isomerase"/>
    <property type="match status" value="1"/>
</dbReference>
<dbReference type="GO" id="GO:0016018">
    <property type="term" value="F:cyclosporin A binding"/>
    <property type="evidence" value="ECO:0007669"/>
    <property type="project" value="TreeGrafter"/>
</dbReference>
<keyword evidence="4" id="KW-0697">Rotamase</keyword>
<evidence type="ECO:0000256" key="1">
    <source>
        <dbReference type="ARBA" id="ARBA00000971"/>
    </source>
</evidence>
<dbReference type="SUPFAM" id="SSF50891">
    <property type="entry name" value="Cyclophilin-like"/>
    <property type="match status" value="1"/>
</dbReference>
<comment type="caution">
    <text evidence="8">The sequence shown here is derived from an EMBL/GenBank/DDBJ whole genome shotgun (WGS) entry which is preliminary data.</text>
</comment>
<dbReference type="PROSITE" id="PS50072">
    <property type="entry name" value="CSA_PPIASE_2"/>
    <property type="match status" value="1"/>
</dbReference>
<dbReference type="GO" id="GO:0006457">
    <property type="term" value="P:protein folding"/>
    <property type="evidence" value="ECO:0007669"/>
    <property type="project" value="InterPro"/>
</dbReference>
<dbReference type="PRINTS" id="PR00153">
    <property type="entry name" value="CSAPPISMRASE"/>
</dbReference>
<proteinExistence type="predicted"/>
<reference evidence="8" key="1">
    <citation type="journal article" date="2021" name="Genome Biol. Evol.">
        <title>A High-Quality Reference Genome for a Parasitic Bivalve with Doubly Uniparental Inheritance (Bivalvia: Unionida).</title>
        <authorList>
            <person name="Smith C.H."/>
        </authorList>
    </citation>
    <scope>NUCLEOTIDE SEQUENCE</scope>
    <source>
        <strain evidence="8">CHS0354</strain>
    </source>
</reference>
<keyword evidence="9" id="KW-1185">Reference proteome</keyword>
<sequence>MLVSSTVILLQVVLLLEECVSVQAQVDQRLVAMICSRAPPCCPGHVCGIITRSQIEVPRPACSTGSLRSRPLYVPGSPMQARFCNPMLIARTGFTAGSMQQGPQNPFGTPDVTAIIGRTGQLAPQMTGTNSASLSSGQGFHGIIPGSQVSLEAAPAAFETQPAGIVSANQNSGIVQGSSQTNMASTNQQTVVPQSISGGTSNLRPRVFLDILIGGRSAGRIVIELRSDIVPYTAENFRSLCTGEMGFGYRGSTFHRIIPGFMCQGGDFENGDGTGGKSVYQGRTFFDENFTLRHSEPGVVSMANSGPDTNGSQFFITTRATPHLDNVHVVFGKVVQGYEVVQAMEAVGTNEGTPTQRVIIANSGQLS</sequence>
<feature type="chain" id="PRO_5042268296" description="peptidylprolyl isomerase" evidence="6">
    <location>
        <begin position="25"/>
        <end position="367"/>
    </location>
</feature>
<dbReference type="InterPro" id="IPR029000">
    <property type="entry name" value="Cyclophilin-like_dom_sf"/>
</dbReference>
<protein>
    <recommendedName>
        <fullName evidence="3">peptidylprolyl isomerase</fullName>
        <ecNumber evidence="3">5.2.1.8</ecNumber>
    </recommendedName>
</protein>
<dbReference type="GO" id="GO:0003755">
    <property type="term" value="F:peptidyl-prolyl cis-trans isomerase activity"/>
    <property type="evidence" value="ECO:0007669"/>
    <property type="project" value="UniProtKB-KW"/>
</dbReference>
<evidence type="ECO:0000313" key="8">
    <source>
        <dbReference type="EMBL" id="KAK3594500.1"/>
    </source>
</evidence>
<evidence type="ECO:0000256" key="4">
    <source>
        <dbReference type="ARBA" id="ARBA00023110"/>
    </source>
</evidence>
<evidence type="ECO:0000256" key="6">
    <source>
        <dbReference type="SAM" id="SignalP"/>
    </source>
</evidence>
<evidence type="ECO:0000259" key="7">
    <source>
        <dbReference type="PROSITE" id="PS50072"/>
    </source>
</evidence>
<dbReference type="GO" id="GO:0005737">
    <property type="term" value="C:cytoplasm"/>
    <property type="evidence" value="ECO:0007669"/>
    <property type="project" value="TreeGrafter"/>
</dbReference>
<organism evidence="8 9">
    <name type="scientific">Potamilus streckersoni</name>
    <dbReference type="NCBI Taxonomy" id="2493646"/>
    <lineage>
        <taxon>Eukaryota</taxon>
        <taxon>Metazoa</taxon>
        <taxon>Spiralia</taxon>
        <taxon>Lophotrochozoa</taxon>
        <taxon>Mollusca</taxon>
        <taxon>Bivalvia</taxon>
        <taxon>Autobranchia</taxon>
        <taxon>Heteroconchia</taxon>
        <taxon>Palaeoheterodonta</taxon>
        <taxon>Unionida</taxon>
        <taxon>Unionoidea</taxon>
        <taxon>Unionidae</taxon>
        <taxon>Ambleminae</taxon>
        <taxon>Lampsilini</taxon>
        <taxon>Potamilus</taxon>
    </lineage>
</organism>
<reference evidence="8" key="2">
    <citation type="journal article" date="2021" name="Genome Biol. Evol.">
        <title>Developing a high-quality reference genome for a parasitic bivalve with doubly uniparental inheritance (Bivalvia: Unionida).</title>
        <authorList>
            <person name="Smith C.H."/>
        </authorList>
    </citation>
    <scope>NUCLEOTIDE SEQUENCE</scope>
    <source>
        <strain evidence="8">CHS0354</strain>
        <tissue evidence="8">Mantle</tissue>
    </source>
</reference>
<dbReference type="PANTHER" id="PTHR11071:SF561">
    <property type="entry name" value="PEPTIDYL-PROLYL CIS-TRANS ISOMERASE D-RELATED"/>
    <property type="match status" value="1"/>
</dbReference>
<evidence type="ECO:0000256" key="3">
    <source>
        <dbReference type="ARBA" id="ARBA00013194"/>
    </source>
</evidence>
<keyword evidence="6" id="KW-0732">Signal</keyword>
<dbReference type="PANTHER" id="PTHR11071">
    <property type="entry name" value="PEPTIDYL-PROLYL CIS-TRANS ISOMERASE"/>
    <property type="match status" value="1"/>
</dbReference>
<feature type="signal peptide" evidence="6">
    <location>
        <begin position="1"/>
        <end position="24"/>
    </location>
</feature>
<dbReference type="FunFam" id="2.40.100.10:FF:000013">
    <property type="entry name" value="Peptidyl-prolyl cis-trans isomerase"/>
    <property type="match status" value="1"/>
</dbReference>
<dbReference type="Proteomes" id="UP001195483">
    <property type="component" value="Unassembled WGS sequence"/>
</dbReference>
<evidence type="ECO:0000256" key="2">
    <source>
        <dbReference type="ARBA" id="ARBA00002388"/>
    </source>
</evidence>
<name>A0AAE0SM72_9BIVA</name>
<keyword evidence="5" id="KW-0413">Isomerase</keyword>
<evidence type="ECO:0000313" key="9">
    <source>
        <dbReference type="Proteomes" id="UP001195483"/>
    </source>
</evidence>
<evidence type="ECO:0000256" key="5">
    <source>
        <dbReference type="ARBA" id="ARBA00023235"/>
    </source>
</evidence>
<dbReference type="AlphaFoldDB" id="A0AAE0SM72"/>
<comment type="function">
    <text evidence="2">PPIases accelerate the folding of proteins. It catalyzes the cis-trans isomerization of proline imidic peptide bonds in oligopeptides.</text>
</comment>
<gene>
    <name evidence="8" type="ORF">CHS0354_007139</name>
</gene>
<reference evidence="8" key="3">
    <citation type="submission" date="2023-05" db="EMBL/GenBank/DDBJ databases">
        <authorList>
            <person name="Smith C.H."/>
        </authorList>
    </citation>
    <scope>NUCLEOTIDE SEQUENCE</scope>
    <source>
        <strain evidence="8">CHS0354</strain>
        <tissue evidence="8">Mantle</tissue>
    </source>
</reference>
<dbReference type="InterPro" id="IPR020892">
    <property type="entry name" value="Cyclophilin-type_PPIase_CS"/>
</dbReference>
<dbReference type="EMBL" id="JAEAOA010000482">
    <property type="protein sequence ID" value="KAK3594500.1"/>
    <property type="molecule type" value="Genomic_DNA"/>
</dbReference>
<comment type="catalytic activity">
    <reaction evidence="1">
        <text>[protein]-peptidylproline (omega=180) = [protein]-peptidylproline (omega=0)</text>
        <dbReference type="Rhea" id="RHEA:16237"/>
        <dbReference type="Rhea" id="RHEA-COMP:10747"/>
        <dbReference type="Rhea" id="RHEA-COMP:10748"/>
        <dbReference type="ChEBI" id="CHEBI:83833"/>
        <dbReference type="ChEBI" id="CHEBI:83834"/>
        <dbReference type="EC" id="5.2.1.8"/>
    </reaction>
</comment>
<dbReference type="Gene3D" id="2.40.100.10">
    <property type="entry name" value="Cyclophilin-like"/>
    <property type="match status" value="1"/>
</dbReference>
<dbReference type="InterPro" id="IPR002130">
    <property type="entry name" value="Cyclophilin-type_PPIase_dom"/>
</dbReference>
<dbReference type="EC" id="5.2.1.8" evidence="3"/>
<accession>A0AAE0SM72</accession>
<feature type="domain" description="PPIase cyclophilin-type" evidence="7">
    <location>
        <begin position="208"/>
        <end position="365"/>
    </location>
</feature>
<dbReference type="PROSITE" id="PS00170">
    <property type="entry name" value="CSA_PPIASE_1"/>
    <property type="match status" value="1"/>
</dbReference>